<keyword evidence="7 9" id="KW-0472">Membrane</keyword>
<evidence type="ECO:0000313" key="10">
    <source>
        <dbReference type="EMBL" id="MST62807.1"/>
    </source>
</evidence>
<evidence type="ECO:0000313" key="11">
    <source>
        <dbReference type="Proteomes" id="UP000440713"/>
    </source>
</evidence>
<keyword evidence="5 8" id="KW-0812">Transmembrane</keyword>
<evidence type="ECO:0000256" key="3">
    <source>
        <dbReference type="ARBA" id="ARBA00022448"/>
    </source>
</evidence>
<dbReference type="PANTHER" id="PTHR30477">
    <property type="entry name" value="ABC-TRANSPORTER METAL-BINDING PROTEIN"/>
    <property type="match status" value="1"/>
</dbReference>
<feature type="transmembrane region" description="Helical" evidence="9">
    <location>
        <begin position="92"/>
        <end position="113"/>
    </location>
</feature>
<dbReference type="AlphaFoldDB" id="A0A6N7XHI4"/>
<dbReference type="GO" id="GO:0055085">
    <property type="term" value="P:transmembrane transport"/>
    <property type="evidence" value="ECO:0007669"/>
    <property type="project" value="InterPro"/>
</dbReference>
<dbReference type="RefSeq" id="WP_154538235.1">
    <property type="nucleotide sequence ID" value="NZ_JAQYHJ010000131.1"/>
</dbReference>
<gene>
    <name evidence="10" type="ORF">FYJ71_07480</name>
</gene>
<evidence type="ECO:0000256" key="1">
    <source>
        <dbReference type="ARBA" id="ARBA00004651"/>
    </source>
</evidence>
<evidence type="ECO:0000256" key="9">
    <source>
        <dbReference type="SAM" id="Phobius"/>
    </source>
</evidence>
<comment type="caution">
    <text evidence="10">The sequence shown here is derived from an EMBL/GenBank/DDBJ whole genome shotgun (WGS) entry which is preliminary data.</text>
</comment>
<evidence type="ECO:0000256" key="4">
    <source>
        <dbReference type="ARBA" id="ARBA00022475"/>
    </source>
</evidence>
<feature type="transmembrane region" description="Helical" evidence="9">
    <location>
        <begin position="41"/>
        <end position="57"/>
    </location>
</feature>
<organism evidence="10 11">
    <name type="scientific">Peptostreptococcus porci</name>
    <dbReference type="NCBI Taxonomy" id="2652282"/>
    <lineage>
        <taxon>Bacteria</taxon>
        <taxon>Bacillati</taxon>
        <taxon>Bacillota</taxon>
        <taxon>Clostridia</taxon>
        <taxon>Peptostreptococcales</taxon>
        <taxon>Peptostreptococcaceae</taxon>
        <taxon>Peptostreptococcus</taxon>
    </lineage>
</organism>
<dbReference type="Gene3D" id="1.10.3470.10">
    <property type="entry name" value="ABC transporter involved in vitamin B12 uptake, BtuC"/>
    <property type="match status" value="1"/>
</dbReference>
<keyword evidence="11" id="KW-1185">Reference proteome</keyword>
<dbReference type="EMBL" id="VUNE01000004">
    <property type="protein sequence ID" value="MST62807.1"/>
    <property type="molecule type" value="Genomic_DNA"/>
</dbReference>
<comment type="similarity">
    <text evidence="2 8">Belongs to the ABC-3 integral membrane protein family.</text>
</comment>
<evidence type="ECO:0000256" key="5">
    <source>
        <dbReference type="ARBA" id="ARBA00022692"/>
    </source>
</evidence>
<dbReference type="SUPFAM" id="SSF81345">
    <property type="entry name" value="ABC transporter involved in vitamin B12 uptake, BtuC"/>
    <property type="match status" value="1"/>
</dbReference>
<keyword evidence="3 8" id="KW-0813">Transport</keyword>
<dbReference type="InterPro" id="IPR001626">
    <property type="entry name" value="ABC_TroCD"/>
</dbReference>
<name>A0A6N7XHI4_9FIRM</name>
<dbReference type="Proteomes" id="UP000440713">
    <property type="component" value="Unassembled WGS sequence"/>
</dbReference>
<dbReference type="CDD" id="cd06550">
    <property type="entry name" value="TM_ABC_iron-siderophores_like"/>
    <property type="match status" value="1"/>
</dbReference>
<dbReference type="InterPro" id="IPR037294">
    <property type="entry name" value="ABC_BtuC-like"/>
</dbReference>
<dbReference type="GO" id="GO:0010043">
    <property type="term" value="P:response to zinc ion"/>
    <property type="evidence" value="ECO:0007669"/>
    <property type="project" value="TreeGrafter"/>
</dbReference>
<feature type="transmembrane region" description="Helical" evidence="9">
    <location>
        <begin position="143"/>
        <end position="161"/>
    </location>
</feature>
<comment type="subcellular location">
    <subcellularLocation>
        <location evidence="1 8">Cell membrane</location>
        <topology evidence="1 8">Multi-pass membrane protein</topology>
    </subcellularLocation>
</comment>
<evidence type="ECO:0000256" key="6">
    <source>
        <dbReference type="ARBA" id="ARBA00022989"/>
    </source>
</evidence>
<feature type="transmembrane region" description="Helical" evidence="9">
    <location>
        <begin position="202"/>
        <end position="219"/>
    </location>
</feature>
<sequence length="290" mass="31348">MEVLASYSFMVISVGTIFLAISSAIIGALNLYKGQSLIGDAIGHSTFPGVVLAFMIFQSREPFMLFIGAMVTGGISYFLIQLSSKNSKVRLDANLAIFLSGFFGLGMVLKSIIQGNTNYQNASQSGLENYIFGQAAYMLEKDVKLIIVVSLFVITLFVLFRKQLIAVIFDREFAKTIGVNTKLVDSILLLMTIALVSVGLKAVGSILISSFLILPCVAANHWSKKFGVVLVISSFVAGISAIVGAYFSSIYNGLSTGPTIILIMGTITLISMVVGKYGVLRGRYRLENER</sequence>
<keyword evidence="4" id="KW-1003">Cell membrane</keyword>
<dbReference type="GO" id="GO:0043190">
    <property type="term" value="C:ATP-binding cassette (ABC) transporter complex"/>
    <property type="evidence" value="ECO:0007669"/>
    <property type="project" value="InterPro"/>
</dbReference>
<evidence type="ECO:0000256" key="7">
    <source>
        <dbReference type="ARBA" id="ARBA00023136"/>
    </source>
</evidence>
<accession>A0A6N7XHI4</accession>
<feature type="transmembrane region" description="Helical" evidence="9">
    <location>
        <begin position="226"/>
        <end position="247"/>
    </location>
</feature>
<dbReference type="Pfam" id="PF00950">
    <property type="entry name" value="ABC-3"/>
    <property type="match status" value="1"/>
</dbReference>
<evidence type="ECO:0000256" key="2">
    <source>
        <dbReference type="ARBA" id="ARBA00008034"/>
    </source>
</evidence>
<feature type="transmembrane region" description="Helical" evidence="9">
    <location>
        <begin position="63"/>
        <end position="80"/>
    </location>
</feature>
<feature type="transmembrane region" description="Helical" evidence="9">
    <location>
        <begin position="6"/>
        <end position="29"/>
    </location>
</feature>
<dbReference type="PANTHER" id="PTHR30477:SF3">
    <property type="entry name" value="METAL TRANSPORT SYSTEM MEMBRANE PROTEIN CT_069-RELATED"/>
    <property type="match status" value="1"/>
</dbReference>
<feature type="transmembrane region" description="Helical" evidence="9">
    <location>
        <begin position="259"/>
        <end position="280"/>
    </location>
</feature>
<reference evidence="10 11" key="1">
    <citation type="submission" date="2019-08" db="EMBL/GenBank/DDBJ databases">
        <title>In-depth cultivation of the pig gut microbiome towards novel bacterial diversity and tailored functional studies.</title>
        <authorList>
            <person name="Wylensek D."/>
            <person name="Hitch T.C.A."/>
            <person name="Clavel T."/>
        </authorList>
    </citation>
    <scope>NUCLEOTIDE SEQUENCE [LARGE SCALE GENOMIC DNA]</scope>
    <source>
        <strain evidence="10 11">WCA-SAB-591-4A-A</strain>
    </source>
</reference>
<keyword evidence="6 9" id="KW-1133">Transmembrane helix</keyword>
<proteinExistence type="inferred from homology"/>
<protein>
    <submittedName>
        <fullName evidence="10">Metal ABC transporter permease</fullName>
    </submittedName>
</protein>
<evidence type="ECO:0000256" key="8">
    <source>
        <dbReference type="RuleBase" id="RU003943"/>
    </source>
</evidence>